<keyword evidence="4" id="KW-0547">Nucleotide-binding</keyword>
<evidence type="ECO:0000256" key="1">
    <source>
        <dbReference type="ARBA" id="ARBA00004123"/>
    </source>
</evidence>
<proteinExistence type="inferred from homology"/>
<evidence type="ECO:0000256" key="2">
    <source>
        <dbReference type="ARBA" id="ARBA00008438"/>
    </source>
</evidence>
<dbReference type="Gene3D" id="3.40.50.300">
    <property type="entry name" value="P-loop containing nucleotide triphosphate hydrolases"/>
    <property type="match status" value="1"/>
</dbReference>
<dbReference type="EMBL" id="CM004395">
    <property type="protein sequence ID" value="OAY40190.1"/>
    <property type="molecule type" value="Genomic_DNA"/>
</dbReference>
<dbReference type="PROSITE" id="PS51194">
    <property type="entry name" value="HELICASE_CTER"/>
    <property type="match status" value="1"/>
</dbReference>
<dbReference type="InterPro" id="IPR001841">
    <property type="entry name" value="Znf_RING"/>
</dbReference>
<dbReference type="Gramene" id="Manes.09G002900.1.v8.1">
    <property type="protein sequence ID" value="Manes.09G002900.1.v8.1.CDS"/>
    <property type="gene ID" value="Manes.09G002900.v8.1"/>
</dbReference>
<dbReference type="Pfam" id="PF00097">
    <property type="entry name" value="zf-C3HC4"/>
    <property type="match status" value="1"/>
</dbReference>
<evidence type="ECO:0000256" key="11">
    <source>
        <dbReference type="PROSITE-ProRule" id="PRU00175"/>
    </source>
</evidence>
<dbReference type="GO" id="GO:0004386">
    <property type="term" value="F:helicase activity"/>
    <property type="evidence" value="ECO:0007669"/>
    <property type="project" value="UniProtKB-KW"/>
</dbReference>
<evidence type="ECO:0000256" key="6">
    <source>
        <dbReference type="ARBA" id="ARBA00022801"/>
    </source>
</evidence>
<comment type="similarity">
    <text evidence="2">Belongs to the SNF2/RAD54 helicase family. RAD16 subfamily.</text>
</comment>
<evidence type="ECO:0000256" key="7">
    <source>
        <dbReference type="ARBA" id="ARBA00022806"/>
    </source>
</evidence>
<keyword evidence="17" id="KW-1185">Reference proteome</keyword>
<keyword evidence="6" id="KW-0378">Hydrolase</keyword>
<feature type="region of interest" description="Disordered" evidence="12">
    <location>
        <begin position="304"/>
        <end position="325"/>
    </location>
</feature>
<dbReference type="InterPro" id="IPR018957">
    <property type="entry name" value="Znf_C3HC4_RING-type"/>
</dbReference>
<evidence type="ECO:0000256" key="10">
    <source>
        <dbReference type="ARBA" id="ARBA00023242"/>
    </source>
</evidence>
<dbReference type="SMART" id="SM00490">
    <property type="entry name" value="HELICc"/>
    <property type="match status" value="1"/>
</dbReference>
<gene>
    <name evidence="16" type="ORF">MANES_09G002900v8</name>
</gene>
<reference evidence="17" key="1">
    <citation type="journal article" date="2016" name="Nat. Biotechnol.">
        <title>Sequencing wild and cultivated cassava and related species reveals extensive interspecific hybridization and genetic diversity.</title>
        <authorList>
            <person name="Bredeson J.V."/>
            <person name="Lyons J.B."/>
            <person name="Prochnik S.E."/>
            <person name="Wu G.A."/>
            <person name="Ha C.M."/>
            <person name="Edsinger-Gonzales E."/>
            <person name="Grimwood J."/>
            <person name="Schmutz J."/>
            <person name="Rabbi I.Y."/>
            <person name="Egesi C."/>
            <person name="Nauluvula P."/>
            <person name="Lebot V."/>
            <person name="Ndunguru J."/>
            <person name="Mkamilo G."/>
            <person name="Bart R.S."/>
            <person name="Setter T.L."/>
            <person name="Gleadow R.M."/>
            <person name="Kulakow P."/>
            <person name="Ferguson M.E."/>
            <person name="Rounsley S."/>
            <person name="Rokhsar D.S."/>
        </authorList>
    </citation>
    <scope>NUCLEOTIDE SEQUENCE [LARGE SCALE GENOMIC DNA]</scope>
    <source>
        <strain evidence="17">cv. AM560-2</strain>
    </source>
</reference>
<sequence>MEFEEEQDPVALFMSLDDWQDSSSQSSTETYMVGFVIANIVGIRYYSGTITGRELVGLVREPLNVYDQNAIKVLNTRSLQVGHIERSVSAVLSPLIDSHKITVEGVVANSRSSGNKFRIPCQIHIFARFEDFDSVKSAISRGGLVLISETDASFALSEAMVVKEKCKKSEFKSVDEIFKLVDDNVNKKGKIGTLEPPKEVIKSELFVHQKEGLWWLMNRENCGELPPFWEDNDGEYINVLTNYHTDKRPEPLRGGILADDMGLGKTLTLLSLIAFDRACNNTILDREYVGEQIHEVDEGSTVFSNKKGKRGRVSAKETRGRKKHKTEDNLVDMNVKGTSVGVTDKSSLGGKTTLIVCPPAVFSSWVTQLEEHTQRGSFKVYMYYGERTKEAEELKKQDIVLTTYSTLASEDSWEDSPVKMIDWWRVILDEAHVIKNANAQQSRAVTNLKAKRRWVVTGTPIQNGSFDLFSLMAFLRFEPFSIKNYWQSLVQRPLAQGDKKGLSRLQVLMATISLRRTKDKALVGLPSKTVETYYIELSGEERELYDQMEGEAKGVIQGYINAGSLTTNYSTVLCIILRLRQICNSLALCPSDLRSLLPSNSIEDVSNNPELLEKVVAVLQDGEDFDCPICISPPTDTVITRCAHIFCRPCILKTLQRVKPCCPLCRRFLAMSDLFSAPPESSQTEISSSRSTESSKVSALLKILIEARVKDPTAKSVIFSQFQKMLVLLEEPLKAAGFKILRLDGSMNAKKRAQVIKEFGVPGPDGPNVLLASLKASGAGINLAAASKVYLLEPWWNPAVEEQAMDRVHRIGQKQDVTIVRLIARNSIEERILEMQERKKKLAKEAFGRRGAKAHEVRIDDLRALMSL</sequence>
<evidence type="ECO:0000256" key="4">
    <source>
        <dbReference type="ARBA" id="ARBA00022741"/>
    </source>
</evidence>
<evidence type="ECO:0000259" key="14">
    <source>
        <dbReference type="PROSITE" id="PS51192"/>
    </source>
</evidence>
<evidence type="ECO:0000313" key="17">
    <source>
        <dbReference type="Proteomes" id="UP000091857"/>
    </source>
</evidence>
<dbReference type="STRING" id="3983.A0A2C9V8N7"/>
<evidence type="ECO:0000313" key="16">
    <source>
        <dbReference type="EMBL" id="OAY40190.1"/>
    </source>
</evidence>
<dbReference type="GO" id="GO:0008270">
    <property type="term" value="F:zinc ion binding"/>
    <property type="evidence" value="ECO:0007669"/>
    <property type="project" value="UniProtKB-KW"/>
</dbReference>
<dbReference type="PROSITE" id="PS50089">
    <property type="entry name" value="ZF_RING_2"/>
    <property type="match status" value="1"/>
</dbReference>
<dbReference type="SMART" id="SM00487">
    <property type="entry name" value="DEXDc"/>
    <property type="match status" value="1"/>
</dbReference>
<dbReference type="GO" id="GO:0003676">
    <property type="term" value="F:nucleic acid binding"/>
    <property type="evidence" value="ECO:0007669"/>
    <property type="project" value="InterPro"/>
</dbReference>
<dbReference type="InterPro" id="IPR000330">
    <property type="entry name" value="SNF2_N"/>
</dbReference>
<evidence type="ECO:0000256" key="3">
    <source>
        <dbReference type="ARBA" id="ARBA00022723"/>
    </source>
</evidence>
<organism evidence="16 17">
    <name type="scientific">Manihot esculenta</name>
    <name type="common">Cassava</name>
    <name type="synonym">Jatropha manihot</name>
    <dbReference type="NCBI Taxonomy" id="3983"/>
    <lineage>
        <taxon>Eukaryota</taxon>
        <taxon>Viridiplantae</taxon>
        <taxon>Streptophyta</taxon>
        <taxon>Embryophyta</taxon>
        <taxon>Tracheophyta</taxon>
        <taxon>Spermatophyta</taxon>
        <taxon>Magnoliopsida</taxon>
        <taxon>eudicotyledons</taxon>
        <taxon>Gunneridae</taxon>
        <taxon>Pentapetalae</taxon>
        <taxon>rosids</taxon>
        <taxon>fabids</taxon>
        <taxon>Malpighiales</taxon>
        <taxon>Euphorbiaceae</taxon>
        <taxon>Crotonoideae</taxon>
        <taxon>Manihoteae</taxon>
        <taxon>Manihot</taxon>
    </lineage>
</organism>
<dbReference type="Gene3D" id="3.30.70.2330">
    <property type="match status" value="1"/>
</dbReference>
<dbReference type="PANTHER" id="PTHR45626:SF17">
    <property type="entry name" value="HELICASE-LIKE TRANSCRIPTION FACTOR"/>
    <property type="match status" value="1"/>
</dbReference>
<dbReference type="Gene3D" id="3.40.50.10810">
    <property type="entry name" value="Tandem AAA-ATPase domain"/>
    <property type="match status" value="2"/>
</dbReference>
<dbReference type="InterPro" id="IPR038718">
    <property type="entry name" value="SNF2-like_sf"/>
</dbReference>
<dbReference type="InterPro" id="IPR001650">
    <property type="entry name" value="Helicase_C-like"/>
</dbReference>
<accession>A0A2C9V8N7</accession>
<dbReference type="InterPro" id="IPR049730">
    <property type="entry name" value="SNF2/RAD54-like_C"/>
</dbReference>
<dbReference type="PANTHER" id="PTHR45626">
    <property type="entry name" value="TRANSCRIPTION TERMINATION FACTOR 2-RELATED"/>
    <property type="match status" value="1"/>
</dbReference>
<evidence type="ECO:0000256" key="12">
    <source>
        <dbReference type="SAM" id="MobiDB-lite"/>
    </source>
</evidence>
<name>A0A2C9V8N7_MANES</name>
<dbReference type="InterPro" id="IPR014905">
    <property type="entry name" value="HIRAN"/>
</dbReference>
<dbReference type="CDD" id="cd18793">
    <property type="entry name" value="SF2_C_SNF"/>
    <property type="match status" value="1"/>
</dbReference>
<dbReference type="GO" id="GO:0006281">
    <property type="term" value="P:DNA repair"/>
    <property type="evidence" value="ECO:0000318"/>
    <property type="project" value="GO_Central"/>
</dbReference>
<dbReference type="Pfam" id="PF00176">
    <property type="entry name" value="SNF2-rel_dom"/>
    <property type="match status" value="1"/>
</dbReference>
<dbReference type="InterPro" id="IPR017907">
    <property type="entry name" value="Znf_RING_CS"/>
</dbReference>
<evidence type="ECO:0000259" key="15">
    <source>
        <dbReference type="PROSITE" id="PS51194"/>
    </source>
</evidence>
<dbReference type="SMART" id="SM00910">
    <property type="entry name" value="HIRAN"/>
    <property type="match status" value="1"/>
</dbReference>
<dbReference type="Pfam" id="PF08797">
    <property type="entry name" value="HIRAN"/>
    <property type="match status" value="1"/>
</dbReference>
<dbReference type="AlphaFoldDB" id="A0A2C9V8N7"/>
<dbReference type="GO" id="GO:0005634">
    <property type="term" value="C:nucleus"/>
    <property type="evidence" value="ECO:0000318"/>
    <property type="project" value="GO_Central"/>
</dbReference>
<dbReference type="PROSITE" id="PS51192">
    <property type="entry name" value="HELICASE_ATP_BIND_1"/>
    <property type="match status" value="1"/>
</dbReference>
<keyword evidence="5 11" id="KW-0863">Zinc-finger</keyword>
<feature type="compositionally biased region" description="Basic residues" evidence="12">
    <location>
        <begin position="306"/>
        <end position="324"/>
    </location>
</feature>
<dbReference type="SUPFAM" id="SSF57850">
    <property type="entry name" value="RING/U-box"/>
    <property type="match status" value="1"/>
</dbReference>
<evidence type="ECO:0000256" key="8">
    <source>
        <dbReference type="ARBA" id="ARBA00022833"/>
    </source>
</evidence>
<dbReference type="InterPro" id="IPR013083">
    <property type="entry name" value="Znf_RING/FYVE/PHD"/>
</dbReference>
<dbReference type="GO" id="GO:0008094">
    <property type="term" value="F:ATP-dependent activity, acting on DNA"/>
    <property type="evidence" value="ECO:0000318"/>
    <property type="project" value="GO_Central"/>
</dbReference>
<evidence type="ECO:0000256" key="9">
    <source>
        <dbReference type="ARBA" id="ARBA00022840"/>
    </source>
</evidence>
<evidence type="ECO:0000256" key="5">
    <source>
        <dbReference type="ARBA" id="ARBA00022771"/>
    </source>
</evidence>
<keyword evidence="3" id="KW-0479">Metal-binding</keyword>
<dbReference type="Proteomes" id="UP000091857">
    <property type="component" value="Chromosome 9"/>
</dbReference>
<keyword evidence="7" id="KW-0347">Helicase</keyword>
<dbReference type="SUPFAM" id="SSF52540">
    <property type="entry name" value="P-loop containing nucleoside triphosphate hydrolases"/>
    <property type="match status" value="2"/>
</dbReference>
<keyword evidence="9" id="KW-0067">ATP-binding</keyword>
<keyword evidence="10" id="KW-0539">Nucleus</keyword>
<dbReference type="InterPro" id="IPR050628">
    <property type="entry name" value="SNF2_RAD54_helicase_TF"/>
</dbReference>
<dbReference type="SMART" id="SM00184">
    <property type="entry name" value="RING"/>
    <property type="match status" value="1"/>
</dbReference>
<dbReference type="OrthoDB" id="448448at2759"/>
<feature type="domain" description="RING-type" evidence="13">
    <location>
        <begin position="627"/>
        <end position="666"/>
    </location>
</feature>
<dbReference type="PROSITE" id="PS00518">
    <property type="entry name" value="ZF_RING_1"/>
    <property type="match status" value="1"/>
</dbReference>
<protein>
    <recommendedName>
        <fullName evidence="18">SWI/SNF-related matrix-associated actin-dependent regulator of chromatin subfamily A member 3-like 1</fullName>
    </recommendedName>
</protein>
<dbReference type="CDD" id="cd16509">
    <property type="entry name" value="RING-HC_HLTF"/>
    <property type="match status" value="1"/>
</dbReference>
<dbReference type="GO" id="GO:0005524">
    <property type="term" value="F:ATP binding"/>
    <property type="evidence" value="ECO:0007669"/>
    <property type="project" value="UniProtKB-KW"/>
</dbReference>
<feature type="domain" description="Helicase C-terminal" evidence="15">
    <location>
        <begin position="700"/>
        <end position="863"/>
    </location>
</feature>
<comment type="caution">
    <text evidence="16">The sequence shown here is derived from an EMBL/GenBank/DDBJ whole genome shotgun (WGS) entry which is preliminary data.</text>
</comment>
<evidence type="ECO:0000259" key="13">
    <source>
        <dbReference type="PROSITE" id="PS50089"/>
    </source>
</evidence>
<dbReference type="GO" id="GO:0016818">
    <property type="term" value="F:hydrolase activity, acting on acid anhydrides, in phosphorus-containing anhydrides"/>
    <property type="evidence" value="ECO:0007669"/>
    <property type="project" value="InterPro"/>
</dbReference>
<keyword evidence="8" id="KW-0862">Zinc</keyword>
<dbReference type="InterPro" id="IPR027417">
    <property type="entry name" value="P-loop_NTPase"/>
</dbReference>
<comment type="subcellular location">
    <subcellularLocation>
        <location evidence="1">Nucleus</location>
    </subcellularLocation>
</comment>
<feature type="domain" description="Helicase ATP-binding" evidence="14">
    <location>
        <begin position="246"/>
        <end position="478"/>
    </location>
</feature>
<evidence type="ECO:0008006" key="18">
    <source>
        <dbReference type="Google" id="ProtNLM"/>
    </source>
</evidence>
<dbReference type="Pfam" id="PF00271">
    <property type="entry name" value="Helicase_C"/>
    <property type="match status" value="1"/>
</dbReference>
<dbReference type="Gene3D" id="3.30.40.10">
    <property type="entry name" value="Zinc/RING finger domain, C3HC4 (zinc finger)"/>
    <property type="match status" value="1"/>
</dbReference>
<dbReference type="InterPro" id="IPR014001">
    <property type="entry name" value="Helicase_ATP-bd"/>
</dbReference>